<feature type="region of interest" description="Disordered" evidence="1">
    <location>
        <begin position="459"/>
        <end position="532"/>
    </location>
</feature>
<feature type="compositionally biased region" description="Low complexity" evidence="1">
    <location>
        <begin position="498"/>
        <end position="511"/>
    </location>
</feature>
<dbReference type="Gene3D" id="3.30.40.240">
    <property type="entry name" value="Transglutaminase elicitor, body domain"/>
    <property type="match status" value="1"/>
</dbReference>
<keyword evidence="4" id="KW-1185">Reference proteome</keyword>
<feature type="compositionally biased region" description="Polar residues" evidence="1">
    <location>
        <begin position="459"/>
        <end position="472"/>
    </location>
</feature>
<feature type="signal peptide" evidence="2">
    <location>
        <begin position="1"/>
        <end position="24"/>
    </location>
</feature>
<sequence>MMTVARSIALGAMVAAATSALVYAAPLEYNPYTPVELNAPLTSSHPAYGAKTKGSCAKPDIPIDPNAAHAQSVAVLNKEASRKLRDMEDASGTDIDDLSSFFGEKLEVDFTTLRDQFAYASAPNAPWPGSYWPTFQDGINHVWKHGEASASEKYAKAFGLDVADFKDRISANNGVDSCKTNTACSSDADCPSGIPCAKREGAISGNCIPTWYGICHAWAPAALLEEEPKCNAEKNGVTFHVMDIKALLTEVYDGADINTVFTGARFNGPDSPVSVDQYGRFTDATRRDIGAGFFHIAISNIMGKHQTSIIIDVAADSEVWNQPVWSYHVQTMEIIDTAEACSKYFGTSSYPFNSEMVHLAYVKTTVTWAVEAYIDGPLVSTGGVSSYTVSNDYEYLLELNANNVIIGGEWVGDSKEDHPDFLWFATGKPDISAETSAGLKYADVRDLLELSLACNNTGNSTDAPAIETNDTTPEPAIPGKTKGDIESGKGKAESGKNTYTPAPTATTPTHACSNGHGGCDGGADARADYGSA</sequence>
<name>A0A9W7DE11_9STRA</name>
<comment type="caution">
    <text evidence="3">The sequence shown here is derived from an EMBL/GenBank/DDBJ whole genome shotgun (WGS) entry which is preliminary data.</text>
</comment>
<evidence type="ECO:0000256" key="1">
    <source>
        <dbReference type="SAM" id="MobiDB-lite"/>
    </source>
</evidence>
<dbReference type="OrthoDB" id="10249031at2759"/>
<dbReference type="Proteomes" id="UP001165121">
    <property type="component" value="Unassembled WGS sequence"/>
</dbReference>
<evidence type="ECO:0000313" key="4">
    <source>
        <dbReference type="Proteomes" id="UP001165121"/>
    </source>
</evidence>
<dbReference type="GO" id="GO:0016755">
    <property type="term" value="F:aminoacyltransferase activity"/>
    <property type="evidence" value="ECO:0007669"/>
    <property type="project" value="InterPro"/>
</dbReference>
<dbReference type="Pfam" id="PF16683">
    <property type="entry name" value="TGase_elicitor"/>
    <property type="match status" value="1"/>
</dbReference>
<feature type="chain" id="PRO_5040999558" evidence="2">
    <location>
        <begin position="25"/>
        <end position="532"/>
    </location>
</feature>
<dbReference type="InterPro" id="IPR032048">
    <property type="entry name" value="TGase_elicitor"/>
</dbReference>
<dbReference type="EMBL" id="BSXT01010505">
    <property type="protein sequence ID" value="GMF80348.1"/>
    <property type="molecule type" value="Genomic_DNA"/>
</dbReference>
<protein>
    <submittedName>
        <fullName evidence="3">Unnamed protein product</fullName>
    </submittedName>
</protein>
<proteinExistence type="predicted"/>
<feature type="compositionally biased region" description="Basic and acidic residues" evidence="1">
    <location>
        <begin position="481"/>
        <end position="494"/>
    </location>
</feature>
<gene>
    <name evidence="3" type="ORF">Pfra01_002863400</name>
</gene>
<reference evidence="3" key="1">
    <citation type="submission" date="2023-04" db="EMBL/GenBank/DDBJ databases">
        <title>Phytophthora fragariaefolia NBRC 109709.</title>
        <authorList>
            <person name="Ichikawa N."/>
            <person name="Sato H."/>
            <person name="Tonouchi N."/>
        </authorList>
    </citation>
    <scope>NUCLEOTIDE SEQUENCE</scope>
    <source>
        <strain evidence="3">NBRC 109709</strain>
    </source>
</reference>
<evidence type="ECO:0000256" key="2">
    <source>
        <dbReference type="SAM" id="SignalP"/>
    </source>
</evidence>
<feature type="compositionally biased region" description="Basic and acidic residues" evidence="1">
    <location>
        <begin position="523"/>
        <end position="532"/>
    </location>
</feature>
<dbReference type="AlphaFoldDB" id="A0A9W7DE11"/>
<accession>A0A9W7DE11</accession>
<evidence type="ECO:0000313" key="3">
    <source>
        <dbReference type="EMBL" id="GMF80348.1"/>
    </source>
</evidence>
<organism evidence="3 4">
    <name type="scientific">Phytophthora fragariaefolia</name>
    <dbReference type="NCBI Taxonomy" id="1490495"/>
    <lineage>
        <taxon>Eukaryota</taxon>
        <taxon>Sar</taxon>
        <taxon>Stramenopiles</taxon>
        <taxon>Oomycota</taxon>
        <taxon>Peronosporomycetes</taxon>
        <taxon>Peronosporales</taxon>
        <taxon>Peronosporaceae</taxon>
        <taxon>Phytophthora</taxon>
    </lineage>
</organism>
<keyword evidence="2" id="KW-0732">Signal</keyword>